<keyword evidence="2 3" id="KW-0040">ANK repeat</keyword>
<dbReference type="InterPro" id="IPR002110">
    <property type="entry name" value="Ankyrin_rpt"/>
</dbReference>
<dbReference type="PRINTS" id="PR01415">
    <property type="entry name" value="ANKYRIN"/>
</dbReference>
<evidence type="ECO:0000256" key="2">
    <source>
        <dbReference type="ARBA" id="ARBA00023043"/>
    </source>
</evidence>
<dbReference type="PROSITE" id="PS50297">
    <property type="entry name" value="ANK_REP_REGION"/>
    <property type="match status" value="4"/>
</dbReference>
<gene>
    <name evidence="4" type="ORF">TSOC_004762</name>
</gene>
<dbReference type="InterPro" id="IPR036770">
    <property type="entry name" value="Ankyrin_rpt-contain_sf"/>
</dbReference>
<dbReference type="Gene3D" id="1.25.40.20">
    <property type="entry name" value="Ankyrin repeat-containing domain"/>
    <property type="match status" value="3"/>
</dbReference>
<protein>
    <submittedName>
        <fullName evidence="4">Ankyrin repeat domain-containing protein 50</fullName>
    </submittedName>
</protein>
<evidence type="ECO:0000256" key="3">
    <source>
        <dbReference type="PROSITE-ProRule" id="PRU00023"/>
    </source>
</evidence>
<dbReference type="EMBL" id="PGGS01000120">
    <property type="protein sequence ID" value="PNH08657.1"/>
    <property type="molecule type" value="Genomic_DNA"/>
</dbReference>
<dbReference type="Proteomes" id="UP000236333">
    <property type="component" value="Unassembled WGS sequence"/>
</dbReference>
<dbReference type="SUPFAM" id="SSF48403">
    <property type="entry name" value="Ankyrin repeat"/>
    <property type="match status" value="1"/>
</dbReference>
<proteinExistence type="predicted"/>
<organism evidence="4 5">
    <name type="scientific">Tetrabaena socialis</name>
    <dbReference type="NCBI Taxonomy" id="47790"/>
    <lineage>
        <taxon>Eukaryota</taxon>
        <taxon>Viridiplantae</taxon>
        <taxon>Chlorophyta</taxon>
        <taxon>core chlorophytes</taxon>
        <taxon>Chlorophyceae</taxon>
        <taxon>CS clade</taxon>
        <taxon>Chlamydomonadales</taxon>
        <taxon>Tetrabaenaceae</taxon>
        <taxon>Tetrabaena</taxon>
    </lineage>
</organism>
<dbReference type="AlphaFoldDB" id="A0A2J8A810"/>
<sequence length="209" mass="21607">MQGSDTALFVACKEGHEEVAKALLAGGADVNAKNTDGATALFVACKEGHVEVAQALLATGADINAPDTHGTNPLTTACEGGHMEVAQVLLASSADVNAKDTVRVGQQAGGRFMGQQAGWKDGLVGRDCRAEVAWRLAAESYRDGNTALILACIKGHVELAKLLLAAGADISAKNTGGEAPCHAASKNGHKDMAKLLKTAFYGPFTYYHS</sequence>
<dbReference type="PROSITE" id="PS50088">
    <property type="entry name" value="ANK_REPEAT"/>
    <property type="match status" value="4"/>
</dbReference>
<feature type="repeat" description="ANK" evidence="3">
    <location>
        <begin position="143"/>
        <end position="175"/>
    </location>
</feature>
<keyword evidence="1" id="KW-0677">Repeat</keyword>
<accession>A0A2J8A810</accession>
<dbReference type="OrthoDB" id="539213at2759"/>
<reference evidence="4 5" key="1">
    <citation type="journal article" date="2017" name="Mol. Biol. Evol.">
        <title>The 4-celled Tetrabaena socialis nuclear genome reveals the essential components for genetic control of cell number at the origin of multicellularity in the volvocine lineage.</title>
        <authorList>
            <person name="Featherston J."/>
            <person name="Arakaki Y."/>
            <person name="Hanschen E.R."/>
            <person name="Ferris P.J."/>
            <person name="Michod R.E."/>
            <person name="Olson B.J.S.C."/>
            <person name="Nozaki H."/>
            <person name="Durand P.M."/>
        </authorList>
    </citation>
    <scope>NUCLEOTIDE SEQUENCE [LARGE SCALE GENOMIC DNA]</scope>
    <source>
        <strain evidence="4 5">NIES-571</strain>
    </source>
</reference>
<evidence type="ECO:0000313" key="4">
    <source>
        <dbReference type="EMBL" id="PNH08657.1"/>
    </source>
</evidence>
<dbReference type="PANTHER" id="PTHR24180">
    <property type="entry name" value="CYCLIN-DEPENDENT KINASE INHIBITOR 2C-RELATED"/>
    <property type="match status" value="1"/>
</dbReference>
<dbReference type="InterPro" id="IPR051637">
    <property type="entry name" value="Ank_repeat_dom-contain_49"/>
</dbReference>
<evidence type="ECO:0000256" key="1">
    <source>
        <dbReference type="ARBA" id="ARBA00022737"/>
    </source>
</evidence>
<dbReference type="SMART" id="SM00248">
    <property type="entry name" value="ANK"/>
    <property type="match status" value="5"/>
</dbReference>
<feature type="repeat" description="ANK" evidence="3">
    <location>
        <begin position="36"/>
        <end position="68"/>
    </location>
</feature>
<dbReference type="PANTHER" id="PTHR24180:SF45">
    <property type="entry name" value="POLY [ADP-RIBOSE] POLYMERASE TANKYRASE"/>
    <property type="match status" value="1"/>
</dbReference>
<keyword evidence="5" id="KW-1185">Reference proteome</keyword>
<feature type="repeat" description="ANK" evidence="3">
    <location>
        <begin position="3"/>
        <end position="35"/>
    </location>
</feature>
<feature type="repeat" description="ANK" evidence="3">
    <location>
        <begin position="69"/>
        <end position="101"/>
    </location>
</feature>
<name>A0A2J8A810_9CHLO</name>
<comment type="caution">
    <text evidence="4">The sequence shown here is derived from an EMBL/GenBank/DDBJ whole genome shotgun (WGS) entry which is preliminary data.</text>
</comment>
<dbReference type="Pfam" id="PF12796">
    <property type="entry name" value="Ank_2"/>
    <property type="match status" value="2"/>
</dbReference>
<evidence type="ECO:0000313" key="5">
    <source>
        <dbReference type="Proteomes" id="UP000236333"/>
    </source>
</evidence>